<dbReference type="InterPro" id="IPR001525">
    <property type="entry name" value="C5_MeTfrase"/>
</dbReference>
<dbReference type="Pfam" id="PF00145">
    <property type="entry name" value="DNA_methylase"/>
    <property type="match status" value="1"/>
</dbReference>
<accession>A0A6U6NTH1</accession>
<reference evidence="7" key="1">
    <citation type="submission" date="2021-01" db="EMBL/GenBank/DDBJ databases">
        <authorList>
            <person name="Corre E."/>
            <person name="Pelletier E."/>
            <person name="Niang G."/>
            <person name="Scheremetjew M."/>
            <person name="Finn R."/>
            <person name="Kale V."/>
            <person name="Holt S."/>
            <person name="Cochrane G."/>
            <person name="Meng A."/>
            <person name="Brown T."/>
            <person name="Cohen L."/>
        </authorList>
    </citation>
    <scope>NUCLEOTIDE SEQUENCE</scope>
    <source>
        <strain evidence="7">RCC3387</strain>
    </source>
</reference>
<evidence type="ECO:0008006" key="8">
    <source>
        <dbReference type="Google" id="ProtNLM"/>
    </source>
</evidence>
<evidence type="ECO:0000313" key="7">
    <source>
        <dbReference type="EMBL" id="CAD9586044.1"/>
    </source>
</evidence>
<organism evidence="7">
    <name type="scientific">Zooxanthella nutricula</name>
    <dbReference type="NCBI Taxonomy" id="1333877"/>
    <lineage>
        <taxon>Eukaryota</taxon>
        <taxon>Sar</taxon>
        <taxon>Alveolata</taxon>
        <taxon>Dinophyceae</taxon>
        <taxon>Peridiniales</taxon>
        <taxon>Peridiniales incertae sedis</taxon>
        <taxon>Zooxanthella</taxon>
    </lineage>
</organism>
<dbReference type="SUPFAM" id="SSF53335">
    <property type="entry name" value="S-adenosyl-L-methionine-dependent methyltransferases"/>
    <property type="match status" value="1"/>
</dbReference>
<dbReference type="PROSITE" id="PS51679">
    <property type="entry name" value="SAM_MT_C5"/>
    <property type="match status" value="1"/>
</dbReference>
<dbReference type="PANTHER" id="PTHR46098">
    <property type="entry name" value="TRNA (CYTOSINE(38)-C(5))-METHYLTRANSFERASE"/>
    <property type="match status" value="1"/>
</dbReference>
<dbReference type="PRINTS" id="PR00105">
    <property type="entry name" value="C5METTRFRASE"/>
</dbReference>
<dbReference type="PANTHER" id="PTHR46098:SF1">
    <property type="entry name" value="TRNA (CYTOSINE(38)-C(5))-METHYLTRANSFERASE"/>
    <property type="match status" value="1"/>
</dbReference>
<feature type="region of interest" description="Disordered" evidence="6">
    <location>
        <begin position="375"/>
        <end position="411"/>
    </location>
</feature>
<evidence type="ECO:0000256" key="2">
    <source>
        <dbReference type="ARBA" id="ARBA00022679"/>
    </source>
</evidence>
<evidence type="ECO:0000256" key="6">
    <source>
        <dbReference type="SAM" id="MobiDB-lite"/>
    </source>
</evidence>
<dbReference type="InterPro" id="IPR050750">
    <property type="entry name" value="C5-MTase"/>
</dbReference>
<feature type="active site" evidence="4">
    <location>
        <position position="85"/>
    </location>
</feature>
<dbReference type="AlphaFoldDB" id="A0A6U6NTH1"/>
<dbReference type="EMBL" id="HBGW01051856">
    <property type="protein sequence ID" value="CAD9586044.1"/>
    <property type="molecule type" value="Transcribed_RNA"/>
</dbReference>
<evidence type="ECO:0000256" key="4">
    <source>
        <dbReference type="PROSITE-ProRule" id="PRU01016"/>
    </source>
</evidence>
<gene>
    <name evidence="7" type="ORF">BRAN1462_LOCUS32932</name>
</gene>
<dbReference type="InterPro" id="IPR029063">
    <property type="entry name" value="SAM-dependent_MTases_sf"/>
</dbReference>
<keyword evidence="1 4" id="KW-0489">Methyltransferase</keyword>
<dbReference type="Gene3D" id="3.40.50.150">
    <property type="entry name" value="Vaccinia Virus protein VP39"/>
    <property type="match status" value="1"/>
</dbReference>
<protein>
    <recommendedName>
        <fullName evidence="8">DNA (cytosine-5-)-methyltransferase</fullName>
    </recommendedName>
</protein>
<keyword evidence="2 4" id="KW-0808">Transferase</keyword>
<keyword evidence="3 4" id="KW-0949">S-adenosyl-L-methionine</keyword>
<comment type="similarity">
    <text evidence="4 5">Belongs to the class I-like SAM-binding methyltransferase superfamily. C5-methyltransferase family.</text>
</comment>
<evidence type="ECO:0000256" key="3">
    <source>
        <dbReference type="ARBA" id="ARBA00022691"/>
    </source>
</evidence>
<dbReference type="GO" id="GO:0008168">
    <property type="term" value="F:methyltransferase activity"/>
    <property type="evidence" value="ECO:0007669"/>
    <property type="project" value="UniProtKB-KW"/>
</dbReference>
<dbReference type="NCBIfam" id="TIGR00675">
    <property type="entry name" value="dcm"/>
    <property type="match status" value="1"/>
</dbReference>
<dbReference type="GO" id="GO:0032259">
    <property type="term" value="P:methylation"/>
    <property type="evidence" value="ECO:0007669"/>
    <property type="project" value="UniProtKB-KW"/>
</dbReference>
<proteinExistence type="inferred from homology"/>
<feature type="compositionally biased region" description="Low complexity" evidence="6">
    <location>
        <begin position="375"/>
        <end position="404"/>
    </location>
</feature>
<name>A0A6U6NTH1_9DINO</name>
<sequence length="411" mass="44784">MAAAPARPIRKAVSLATDCSGMETPVMALRNLGVPVKHLFACDVCPRAKATIMANCPPETWYDDLTARDNKAAPAADLYVAGFPCQPFSMMGKQQGFADEKGRGTVFFKVREYIACQKPAAFVLENVSGLMRIDGGRYFRDIMESLEALPGYKVSAQLLNTRDHGVPQNRNRIYFVGIRKACDKGTFEFPEPLPPVSIEPFLEPRRKRPDASALPPKSQSVARSNVVLALKRLKAKGRDPLREPWVIDCDSTQARMSFALDRTPCMTCRRADGHWISNRGRRMNKVEMMRLQGMPTPSEGFKVAVTEVQLGKQIGNAMSCNVLERLFVSLLPAVGLVPQGRLHDRYAAAALAPKAQKCLAAAKGDAAGAVAECQRAGGKGQRQVRQGKRSAGAAGLAASDSAKAPTSKRRR</sequence>
<evidence type="ECO:0000256" key="1">
    <source>
        <dbReference type="ARBA" id="ARBA00022603"/>
    </source>
</evidence>
<evidence type="ECO:0000256" key="5">
    <source>
        <dbReference type="RuleBase" id="RU000416"/>
    </source>
</evidence>
<dbReference type="Gene3D" id="3.90.120.10">
    <property type="entry name" value="DNA Methylase, subunit A, domain 2"/>
    <property type="match status" value="1"/>
</dbReference>